<name>A0A8G2BE58_9PROT</name>
<dbReference type="AlphaFoldDB" id="A0A8G2BE58"/>
<organism evidence="8 9">
    <name type="scientific">Thalassobaculum litoreum DSM 18839</name>
    <dbReference type="NCBI Taxonomy" id="1123362"/>
    <lineage>
        <taxon>Bacteria</taxon>
        <taxon>Pseudomonadati</taxon>
        <taxon>Pseudomonadota</taxon>
        <taxon>Alphaproteobacteria</taxon>
        <taxon>Rhodospirillales</taxon>
        <taxon>Thalassobaculaceae</taxon>
        <taxon>Thalassobaculum</taxon>
    </lineage>
</organism>
<evidence type="ECO:0000256" key="1">
    <source>
        <dbReference type="ARBA" id="ARBA00008857"/>
    </source>
</evidence>
<evidence type="ECO:0000259" key="7">
    <source>
        <dbReference type="PROSITE" id="PS51900"/>
    </source>
</evidence>
<dbReference type="Gene3D" id="1.10.443.10">
    <property type="entry name" value="Intergrase catalytic core"/>
    <property type="match status" value="1"/>
</dbReference>
<evidence type="ECO:0000256" key="2">
    <source>
        <dbReference type="ARBA" id="ARBA00022908"/>
    </source>
</evidence>
<dbReference type="SUPFAM" id="SSF56349">
    <property type="entry name" value="DNA breaking-rejoining enzymes"/>
    <property type="match status" value="1"/>
</dbReference>
<feature type="domain" description="Tyr recombinase" evidence="6">
    <location>
        <begin position="111"/>
        <end position="287"/>
    </location>
</feature>
<dbReference type="PROSITE" id="PS51898">
    <property type="entry name" value="TYR_RECOMBINASE"/>
    <property type="match status" value="1"/>
</dbReference>
<evidence type="ECO:0000256" key="3">
    <source>
        <dbReference type="ARBA" id="ARBA00023125"/>
    </source>
</evidence>
<evidence type="ECO:0000259" key="6">
    <source>
        <dbReference type="PROSITE" id="PS51898"/>
    </source>
</evidence>
<dbReference type="GO" id="GO:0015074">
    <property type="term" value="P:DNA integration"/>
    <property type="evidence" value="ECO:0007669"/>
    <property type="project" value="UniProtKB-KW"/>
</dbReference>
<comment type="caution">
    <text evidence="8">The sequence shown here is derived from an EMBL/GenBank/DDBJ whole genome shotgun (WGS) entry which is preliminary data.</text>
</comment>
<comment type="similarity">
    <text evidence="1">Belongs to the 'phage' integrase family.</text>
</comment>
<dbReference type="Pfam" id="PF22022">
    <property type="entry name" value="Phage_int_M"/>
    <property type="match status" value="1"/>
</dbReference>
<gene>
    <name evidence="8" type="ORF">SAMN05660686_00369</name>
</gene>
<dbReference type="PANTHER" id="PTHR30629:SF2">
    <property type="entry name" value="PROPHAGE INTEGRASE INTS-RELATED"/>
    <property type="match status" value="1"/>
</dbReference>
<evidence type="ECO:0000256" key="5">
    <source>
        <dbReference type="PROSITE-ProRule" id="PRU01248"/>
    </source>
</evidence>
<dbReference type="Pfam" id="PF00589">
    <property type="entry name" value="Phage_integrase"/>
    <property type="match status" value="1"/>
</dbReference>
<dbReference type="EMBL" id="FNBW01000001">
    <property type="protein sequence ID" value="SDF12884.1"/>
    <property type="molecule type" value="Genomic_DNA"/>
</dbReference>
<dbReference type="InterPro" id="IPR044068">
    <property type="entry name" value="CB"/>
</dbReference>
<dbReference type="GO" id="GO:0006310">
    <property type="term" value="P:DNA recombination"/>
    <property type="evidence" value="ECO:0007669"/>
    <property type="project" value="UniProtKB-KW"/>
</dbReference>
<keyword evidence="4" id="KW-0233">DNA recombination</keyword>
<sequence>MVVPSFKEAALSVHAEYKHSWRNEKHASQWLNTLEQYAFPMIGDRAINTIESPDVIRVLSPIWLVKSETARRVRQRIGTVIDWAKAAGFRDGENPVSGATKGLPKQPDRKRHFKALAYADVPAFVEQLRSDGDHSASALAFEFMILTATRTNEVLGATWGEIDLDQSVWVIAASRMKANREHRVPLPARCLEILRAAKELGADSPYVFPGSKPKKPLSNMVFLMALRRMKVEATAHGFRSAFRDWSAEKTNFARDVCEMALAHTINDKVEAAYRRGDLFEKRRELMNAWAGYLGPSDAKVVPMRA</sequence>
<evidence type="ECO:0000256" key="4">
    <source>
        <dbReference type="ARBA" id="ARBA00023172"/>
    </source>
</evidence>
<dbReference type="InterPro" id="IPR011010">
    <property type="entry name" value="DNA_brk_join_enz"/>
</dbReference>
<dbReference type="InterPro" id="IPR010998">
    <property type="entry name" value="Integrase_recombinase_N"/>
</dbReference>
<dbReference type="InterPro" id="IPR053876">
    <property type="entry name" value="Phage_int_M"/>
</dbReference>
<accession>A0A8G2BE58</accession>
<dbReference type="CDD" id="cd00801">
    <property type="entry name" value="INT_P4_C"/>
    <property type="match status" value="1"/>
</dbReference>
<proteinExistence type="inferred from homology"/>
<dbReference type="InterPro" id="IPR050808">
    <property type="entry name" value="Phage_Integrase"/>
</dbReference>
<dbReference type="InterPro" id="IPR002104">
    <property type="entry name" value="Integrase_catalytic"/>
</dbReference>
<keyword evidence="2" id="KW-0229">DNA integration</keyword>
<feature type="domain" description="Core-binding (CB)" evidence="7">
    <location>
        <begin position="4"/>
        <end position="85"/>
    </location>
</feature>
<dbReference type="GO" id="GO:0003677">
    <property type="term" value="F:DNA binding"/>
    <property type="evidence" value="ECO:0007669"/>
    <property type="project" value="UniProtKB-UniRule"/>
</dbReference>
<dbReference type="InterPro" id="IPR013762">
    <property type="entry name" value="Integrase-like_cat_sf"/>
</dbReference>
<dbReference type="Gene3D" id="1.10.150.130">
    <property type="match status" value="1"/>
</dbReference>
<protein>
    <submittedName>
        <fullName evidence="8">Integrase</fullName>
    </submittedName>
</protein>
<keyword evidence="3 5" id="KW-0238">DNA-binding</keyword>
<dbReference type="PROSITE" id="PS51900">
    <property type="entry name" value="CB"/>
    <property type="match status" value="1"/>
</dbReference>
<keyword evidence="9" id="KW-1185">Reference proteome</keyword>
<evidence type="ECO:0000313" key="9">
    <source>
        <dbReference type="Proteomes" id="UP000198615"/>
    </source>
</evidence>
<dbReference type="PANTHER" id="PTHR30629">
    <property type="entry name" value="PROPHAGE INTEGRASE"/>
    <property type="match status" value="1"/>
</dbReference>
<dbReference type="Proteomes" id="UP000198615">
    <property type="component" value="Unassembled WGS sequence"/>
</dbReference>
<evidence type="ECO:0000313" key="8">
    <source>
        <dbReference type="EMBL" id="SDF12884.1"/>
    </source>
</evidence>
<reference evidence="8 9" key="1">
    <citation type="submission" date="2016-10" db="EMBL/GenBank/DDBJ databases">
        <authorList>
            <person name="Varghese N."/>
            <person name="Submissions S."/>
        </authorList>
    </citation>
    <scope>NUCLEOTIDE SEQUENCE [LARGE SCALE GENOMIC DNA]</scope>
    <source>
        <strain evidence="8 9">DSM 18839</strain>
    </source>
</reference>